<comment type="cofactor">
    <cofactor evidence="6">
        <name>Mg(2+)</name>
        <dbReference type="ChEBI" id="CHEBI:18420"/>
    </cofactor>
    <cofactor evidence="6">
        <name>Mn(2+)</name>
        <dbReference type="ChEBI" id="CHEBI:29035"/>
    </cofactor>
    <text evidence="6">Probably binds two magnesium or manganese ions per subunit.</text>
</comment>
<reference evidence="9 10" key="1">
    <citation type="submission" date="2020-08" db="EMBL/GenBank/DDBJ databases">
        <title>Genomic Encyclopedia of Type Strains, Phase IV (KMG-IV): sequencing the most valuable type-strain genomes for metagenomic binning, comparative biology and taxonomic classification.</title>
        <authorList>
            <person name="Goeker M."/>
        </authorList>
    </citation>
    <scope>NUCLEOTIDE SEQUENCE [LARGE SCALE GENOMIC DNA]</scope>
    <source>
        <strain evidence="9 10">DSM 105074</strain>
    </source>
</reference>
<dbReference type="NCBIfam" id="TIGR00633">
    <property type="entry name" value="xth"/>
    <property type="match status" value="1"/>
</dbReference>
<feature type="binding site" evidence="6">
    <location>
        <position position="149"/>
    </location>
    <ligand>
        <name>Mg(2+)</name>
        <dbReference type="ChEBI" id="CHEBI:18420"/>
        <label>1</label>
    </ligand>
</feature>
<evidence type="ECO:0000313" key="9">
    <source>
        <dbReference type="EMBL" id="MBB5284641.1"/>
    </source>
</evidence>
<evidence type="ECO:0000256" key="2">
    <source>
        <dbReference type="ARBA" id="ARBA00022723"/>
    </source>
</evidence>
<comment type="similarity">
    <text evidence="1">Belongs to the DNA repair enzymes AP/ExoA family.</text>
</comment>
<feature type="binding site" evidence="6">
    <location>
        <position position="245"/>
    </location>
    <ligand>
        <name>Mg(2+)</name>
        <dbReference type="ChEBI" id="CHEBI:18420"/>
        <label>1</label>
    </ligand>
</feature>
<evidence type="ECO:0000313" key="10">
    <source>
        <dbReference type="Proteomes" id="UP000557307"/>
    </source>
</evidence>
<evidence type="ECO:0000259" key="8">
    <source>
        <dbReference type="Pfam" id="PF03372"/>
    </source>
</evidence>
<dbReference type="EC" id="3.1.11.2" evidence="9"/>
<dbReference type="SUPFAM" id="SSF56219">
    <property type="entry name" value="DNase I-like"/>
    <property type="match status" value="1"/>
</dbReference>
<dbReference type="CDD" id="cd10281">
    <property type="entry name" value="Nape_like_AP-endo"/>
    <property type="match status" value="1"/>
</dbReference>
<dbReference type="InterPro" id="IPR005135">
    <property type="entry name" value="Endo/exonuclease/phosphatase"/>
</dbReference>
<feature type="binding site" evidence="6">
    <location>
        <position position="151"/>
    </location>
    <ligand>
        <name>Mg(2+)</name>
        <dbReference type="ChEBI" id="CHEBI:18420"/>
        <label>1</label>
    </ligand>
</feature>
<sequence>MQVLSYNVNGIRAALKNGLLDWLADKPYDILCFQEVKATPDQVDLSGFEALGYRVLGWHAAEKKGYSGVAILSRLAPDRVVDGCGLSVYDCEGRILRADFGDLTVLNCYFPSGTSGEARQGVKMQFLDDFSEYVRVLRQERPQLIVCGDYNIAHTPLDIHDPIRNKNTTGFLPEERAWMTQWFDSGFTDAYRYLNPNLIEYSWWSYRAGARTNNKGWRIDYQSVTDNLRERLVACRHLGQAIHSDHCPVWLHLAD</sequence>
<feature type="binding site" evidence="6">
    <location>
        <position position="35"/>
    </location>
    <ligand>
        <name>Mg(2+)</name>
        <dbReference type="ChEBI" id="CHEBI:18420"/>
        <label>1</label>
    </ligand>
</feature>
<comment type="caution">
    <text evidence="9">The sequence shown here is derived from an EMBL/GenBank/DDBJ whole genome shotgun (WGS) entry which is preliminary data.</text>
</comment>
<dbReference type="RefSeq" id="WP_184174559.1">
    <property type="nucleotide sequence ID" value="NZ_JACHGF010000003.1"/>
</dbReference>
<proteinExistence type="inferred from homology"/>
<dbReference type="PROSITE" id="PS51435">
    <property type="entry name" value="AP_NUCLEASE_F1_4"/>
    <property type="match status" value="1"/>
</dbReference>
<feature type="active site" description="Proton acceptor" evidence="5">
    <location>
        <position position="246"/>
    </location>
</feature>
<dbReference type="AlphaFoldDB" id="A0A840TM19"/>
<evidence type="ECO:0000256" key="1">
    <source>
        <dbReference type="ARBA" id="ARBA00007092"/>
    </source>
</evidence>
<keyword evidence="10" id="KW-1185">Reference proteome</keyword>
<accession>A0A840TM19</accession>
<keyword evidence="6" id="KW-0464">Manganese</keyword>
<name>A0A840TM19_9BACT</name>
<dbReference type="Pfam" id="PF03372">
    <property type="entry name" value="Exo_endo_phos"/>
    <property type="match status" value="1"/>
</dbReference>
<keyword evidence="4 6" id="KW-0460">Magnesium</keyword>
<feature type="site" description="Important for catalytic activity" evidence="7">
    <location>
        <position position="220"/>
    </location>
</feature>
<feature type="site" description="Transition state stabilizer" evidence="7">
    <location>
        <position position="151"/>
    </location>
</feature>
<evidence type="ECO:0000256" key="7">
    <source>
        <dbReference type="PIRSR" id="PIRSR604808-3"/>
    </source>
</evidence>
<keyword evidence="3 9" id="KW-0378">Hydrolase</keyword>
<dbReference type="EMBL" id="JACHGF010000003">
    <property type="protein sequence ID" value="MBB5284641.1"/>
    <property type="molecule type" value="Genomic_DNA"/>
</dbReference>
<dbReference type="Gene3D" id="3.60.10.10">
    <property type="entry name" value="Endonuclease/exonuclease/phosphatase"/>
    <property type="match status" value="1"/>
</dbReference>
<feature type="binding site" evidence="6">
    <location>
        <position position="246"/>
    </location>
    <ligand>
        <name>Mg(2+)</name>
        <dbReference type="ChEBI" id="CHEBI:18420"/>
        <label>1</label>
    </ligand>
</feature>
<feature type="binding site" evidence="6">
    <location>
        <position position="7"/>
    </location>
    <ligand>
        <name>Mg(2+)</name>
        <dbReference type="ChEBI" id="CHEBI:18420"/>
        <label>1</label>
    </ligand>
</feature>
<dbReference type="GO" id="GO:0006281">
    <property type="term" value="P:DNA repair"/>
    <property type="evidence" value="ECO:0007669"/>
    <property type="project" value="InterPro"/>
</dbReference>
<dbReference type="InterPro" id="IPR036691">
    <property type="entry name" value="Endo/exonu/phosph_ase_sf"/>
</dbReference>
<feature type="domain" description="Endonuclease/exonuclease/phosphatase" evidence="8">
    <location>
        <begin position="4"/>
        <end position="226"/>
    </location>
</feature>
<dbReference type="InterPro" id="IPR037493">
    <property type="entry name" value="ExoIII-like"/>
</dbReference>
<evidence type="ECO:0000256" key="5">
    <source>
        <dbReference type="PIRSR" id="PIRSR604808-1"/>
    </source>
</evidence>
<dbReference type="InterPro" id="IPR004808">
    <property type="entry name" value="AP_endonuc_1"/>
</dbReference>
<dbReference type="GO" id="GO:0008311">
    <property type="term" value="F:double-stranded DNA 3'-5' DNA exonuclease activity"/>
    <property type="evidence" value="ECO:0007669"/>
    <property type="project" value="UniProtKB-EC"/>
</dbReference>
<evidence type="ECO:0000256" key="3">
    <source>
        <dbReference type="ARBA" id="ARBA00022801"/>
    </source>
</evidence>
<dbReference type="PANTHER" id="PTHR43250:SF2">
    <property type="entry name" value="EXODEOXYRIBONUCLEASE III"/>
    <property type="match status" value="1"/>
</dbReference>
<dbReference type="Proteomes" id="UP000557307">
    <property type="component" value="Unassembled WGS sequence"/>
</dbReference>
<feature type="active site" evidence="5">
    <location>
        <position position="109"/>
    </location>
</feature>
<organism evidence="9 10">
    <name type="scientific">Rhabdobacter roseus</name>
    <dbReference type="NCBI Taxonomy" id="1655419"/>
    <lineage>
        <taxon>Bacteria</taxon>
        <taxon>Pseudomonadati</taxon>
        <taxon>Bacteroidota</taxon>
        <taxon>Cytophagia</taxon>
        <taxon>Cytophagales</taxon>
        <taxon>Cytophagaceae</taxon>
        <taxon>Rhabdobacter</taxon>
    </lineage>
</organism>
<evidence type="ECO:0000256" key="4">
    <source>
        <dbReference type="ARBA" id="ARBA00022842"/>
    </source>
</evidence>
<dbReference type="GO" id="GO:0046872">
    <property type="term" value="F:metal ion binding"/>
    <property type="evidence" value="ECO:0007669"/>
    <property type="project" value="UniProtKB-KW"/>
</dbReference>
<dbReference type="NCBIfam" id="TIGR00195">
    <property type="entry name" value="exoDNase_III"/>
    <property type="match status" value="1"/>
</dbReference>
<keyword evidence="2 6" id="KW-0479">Metal-binding</keyword>
<dbReference type="PANTHER" id="PTHR43250">
    <property type="entry name" value="EXODEOXYRIBONUCLEASE III"/>
    <property type="match status" value="1"/>
</dbReference>
<feature type="active site" description="Proton donor/acceptor" evidence="5">
    <location>
        <position position="149"/>
    </location>
</feature>
<feature type="site" description="Interaction with DNA substrate" evidence="7">
    <location>
        <position position="246"/>
    </location>
</feature>
<gene>
    <name evidence="9" type="ORF">HNQ92_002784</name>
</gene>
<protein>
    <submittedName>
        <fullName evidence="9">Exodeoxyribonuclease-3</fullName>
        <ecNumber evidence="9">3.1.11.2</ecNumber>
    </submittedName>
</protein>
<evidence type="ECO:0000256" key="6">
    <source>
        <dbReference type="PIRSR" id="PIRSR604808-2"/>
    </source>
</evidence>